<evidence type="ECO:0000256" key="1">
    <source>
        <dbReference type="SAM" id="MobiDB-lite"/>
    </source>
</evidence>
<sequence length="181" mass="19903">PPRARAASTWALVAALQAVESKVDAVAVRLLSLEGRTGAVEKKVSECERSEVELGAPPEGRWAALGTLVQGYGQLQRRLESMENLLKNRNFWILRFPPGAGGDAPKEWERLEAWQKQLHASVAKGGYEHLISLDYAIAKPEILSQIERGEHPCAHGEHDSPAREHPGERCLGEGLRRGLFG</sequence>
<dbReference type="SMART" id="SM00349">
    <property type="entry name" value="KRAB"/>
    <property type="match status" value="1"/>
</dbReference>
<dbReference type="Ensembl" id="ENSVKKT00000016514.1">
    <property type="protein sequence ID" value="ENSVKKP00000016133.1"/>
    <property type="gene ID" value="ENSVKKG00000010987.1"/>
</dbReference>
<organism evidence="3 4">
    <name type="scientific">Varanus komodoensis</name>
    <name type="common">Komodo dragon</name>
    <dbReference type="NCBI Taxonomy" id="61221"/>
    <lineage>
        <taxon>Eukaryota</taxon>
        <taxon>Metazoa</taxon>
        <taxon>Chordata</taxon>
        <taxon>Craniata</taxon>
        <taxon>Vertebrata</taxon>
        <taxon>Euteleostomi</taxon>
        <taxon>Lepidosauria</taxon>
        <taxon>Squamata</taxon>
        <taxon>Bifurcata</taxon>
        <taxon>Unidentata</taxon>
        <taxon>Episquamata</taxon>
        <taxon>Toxicofera</taxon>
        <taxon>Anguimorpha</taxon>
        <taxon>Paleoanguimorpha</taxon>
        <taxon>Varanoidea</taxon>
        <taxon>Varanidae</taxon>
        <taxon>Varanus</taxon>
    </lineage>
</organism>
<proteinExistence type="predicted"/>
<dbReference type="InterPro" id="IPR001909">
    <property type="entry name" value="KRAB"/>
</dbReference>
<name>A0A8D2L3K6_VARKO</name>
<dbReference type="Proteomes" id="UP000694545">
    <property type="component" value="Unplaced"/>
</dbReference>
<dbReference type="PROSITE" id="PS50805">
    <property type="entry name" value="KRAB"/>
    <property type="match status" value="1"/>
</dbReference>
<reference evidence="3" key="1">
    <citation type="submission" date="2025-08" db="UniProtKB">
        <authorList>
            <consortium name="Ensembl"/>
        </authorList>
    </citation>
    <scope>IDENTIFICATION</scope>
</reference>
<keyword evidence="4" id="KW-1185">Reference proteome</keyword>
<dbReference type="SUPFAM" id="SSF109640">
    <property type="entry name" value="KRAB domain (Kruppel-associated box)"/>
    <property type="match status" value="1"/>
</dbReference>
<dbReference type="InterPro" id="IPR036051">
    <property type="entry name" value="KRAB_dom_sf"/>
</dbReference>
<feature type="domain" description="KRAB" evidence="2">
    <location>
        <begin position="94"/>
        <end position="165"/>
    </location>
</feature>
<protein>
    <recommendedName>
        <fullName evidence="2">KRAB domain-containing protein</fullName>
    </recommendedName>
</protein>
<reference evidence="3" key="2">
    <citation type="submission" date="2025-09" db="UniProtKB">
        <authorList>
            <consortium name="Ensembl"/>
        </authorList>
    </citation>
    <scope>IDENTIFICATION</scope>
</reference>
<evidence type="ECO:0000313" key="3">
    <source>
        <dbReference type="Ensembl" id="ENSVKKP00000016133.1"/>
    </source>
</evidence>
<evidence type="ECO:0000313" key="4">
    <source>
        <dbReference type="Proteomes" id="UP000694545"/>
    </source>
</evidence>
<dbReference type="AlphaFoldDB" id="A0A8D2L3K6"/>
<feature type="region of interest" description="Disordered" evidence="1">
    <location>
        <begin position="151"/>
        <end position="170"/>
    </location>
</feature>
<dbReference type="GO" id="GO:0006355">
    <property type="term" value="P:regulation of DNA-templated transcription"/>
    <property type="evidence" value="ECO:0007669"/>
    <property type="project" value="InterPro"/>
</dbReference>
<accession>A0A8D2L3K6</accession>
<dbReference type="OMA" id="LKSRNFW"/>
<dbReference type="Pfam" id="PF01352">
    <property type="entry name" value="KRAB"/>
    <property type="match status" value="1"/>
</dbReference>
<evidence type="ECO:0000259" key="2">
    <source>
        <dbReference type="PROSITE" id="PS50805"/>
    </source>
</evidence>